<dbReference type="AlphaFoldDB" id="A0A846XLC6"/>
<accession>A0A846XLC6</accession>
<keyword evidence="3" id="KW-1185">Reference proteome</keyword>
<keyword evidence="2" id="KW-0560">Oxidoreductase</keyword>
<evidence type="ECO:0000313" key="3">
    <source>
        <dbReference type="Proteomes" id="UP000565715"/>
    </source>
</evidence>
<name>A0A846XLC6_9NOCA</name>
<evidence type="ECO:0000313" key="2">
    <source>
        <dbReference type="EMBL" id="NKY35456.1"/>
    </source>
</evidence>
<reference evidence="2 3" key="1">
    <citation type="submission" date="2020-04" db="EMBL/GenBank/DDBJ databases">
        <title>MicrobeNet Type strains.</title>
        <authorList>
            <person name="Nicholson A.C."/>
        </authorList>
    </citation>
    <scope>NUCLEOTIDE SEQUENCE [LARGE SCALE GENOMIC DNA]</scope>
    <source>
        <strain evidence="2 3">DSM 45078</strain>
    </source>
</reference>
<gene>
    <name evidence="2" type="ORF">HGA13_20630</name>
</gene>
<dbReference type="RefSeq" id="WP_068042291.1">
    <property type="nucleotide sequence ID" value="NZ_JAAXOO010000005.1"/>
</dbReference>
<dbReference type="GO" id="GO:0051213">
    <property type="term" value="F:dioxygenase activity"/>
    <property type="evidence" value="ECO:0007669"/>
    <property type="project" value="UniProtKB-KW"/>
</dbReference>
<sequence length="129" mass="14229">MLTVQPIRYVSDVEACRKFYTGLGLVCRPEAHLDVWAQLAADAGAVGIHDFRVSKARPAGSVELAFVTDEKLEVLAQRLRELDYDYEIFDEDFGRSLRVVDPDGVTIQIQEIDMGVATASAAALDGRQD</sequence>
<dbReference type="Gene3D" id="3.10.180.10">
    <property type="entry name" value="2,3-Dihydroxybiphenyl 1,2-Dioxygenase, domain 1"/>
    <property type="match status" value="1"/>
</dbReference>
<evidence type="ECO:0000259" key="1">
    <source>
        <dbReference type="PROSITE" id="PS51819"/>
    </source>
</evidence>
<organism evidence="2 3">
    <name type="scientific">Nocardia speluncae</name>
    <dbReference type="NCBI Taxonomy" id="419477"/>
    <lineage>
        <taxon>Bacteria</taxon>
        <taxon>Bacillati</taxon>
        <taxon>Actinomycetota</taxon>
        <taxon>Actinomycetes</taxon>
        <taxon>Mycobacteriales</taxon>
        <taxon>Nocardiaceae</taxon>
        <taxon>Nocardia</taxon>
    </lineage>
</organism>
<proteinExistence type="predicted"/>
<dbReference type="InterPro" id="IPR029068">
    <property type="entry name" value="Glyas_Bleomycin-R_OHBP_Dase"/>
</dbReference>
<protein>
    <submittedName>
        <fullName evidence="2">Glyoxalase/bleomycin resistance/dioxygenase family protein</fullName>
    </submittedName>
</protein>
<dbReference type="Proteomes" id="UP000565715">
    <property type="component" value="Unassembled WGS sequence"/>
</dbReference>
<comment type="caution">
    <text evidence="2">The sequence shown here is derived from an EMBL/GenBank/DDBJ whole genome shotgun (WGS) entry which is preliminary data.</text>
</comment>
<dbReference type="InterPro" id="IPR037523">
    <property type="entry name" value="VOC_core"/>
</dbReference>
<dbReference type="SUPFAM" id="SSF54593">
    <property type="entry name" value="Glyoxalase/Bleomycin resistance protein/Dihydroxybiphenyl dioxygenase"/>
    <property type="match status" value="1"/>
</dbReference>
<keyword evidence="2" id="KW-0223">Dioxygenase</keyword>
<dbReference type="EMBL" id="JAAXOO010000005">
    <property type="protein sequence ID" value="NKY35456.1"/>
    <property type="molecule type" value="Genomic_DNA"/>
</dbReference>
<feature type="domain" description="VOC" evidence="1">
    <location>
        <begin position="1"/>
        <end position="112"/>
    </location>
</feature>
<dbReference type="PROSITE" id="PS51819">
    <property type="entry name" value="VOC"/>
    <property type="match status" value="1"/>
</dbReference>